<comment type="caution">
    <text evidence="2">The sequence shown here is derived from an EMBL/GenBank/DDBJ whole genome shotgun (WGS) entry which is preliminary data.</text>
</comment>
<dbReference type="InterPro" id="IPR013096">
    <property type="entry name" value="Cupin_2"/>
</dbReference>
<protein>
    <submittedName>
        <fullName evidence="2">Cupin domain-containing protein</fullName>
    </submittedName>
</protein>
<dbReference type="Gene3D" id="2.60.120.10">
    <property type="entry name" value="Jelly Rolls"/>
    <property type="match status" value="1"/>
</dbReference>
<dbReference type="PANTHER" id="PTHR40112">
    <property type="entry name" value="H2HPP ISOMERASE"/>
    <property type="match status" value="1"/>
</dbReference>
<sequence>MINTTSPDGYKELLDGVFLKTIVHGDRTLMTEVKLKRGAVVPAHDHPQEQTGYLVSGSLRFFGDDGETVVHPGDSWNFGAGVRHGAEALKDTVVIEVFSPVREDYLPDTLNQVER</sequence>
<dbReference type="InterPro" id="IPR014710">
    <property type="entry name" value="RmlC-like_jellyroll"/>
</dbReference>
<dbReference type="InterPro" id="IPR052535">
    <property type="entry name" value="Bacilysin_H2HPP_isomerase"/>
</dbReference>
<dbReference type="InterPro" id="IPR025499">
    <property type="entry name" value="KdgF"/>
</dbReference>
<accession>A0A8J7CML2</accession>
<feature type="domain" description="Cupin type-2" evidence="1">
    <location>
        <begin position="33"/>
        <end position="92"/>
    </location>
</feature>
<gene>
    <name evidence="2" type="ORF">IFK94_15570</name>
</gene>
<dbReference type="SUPFAM" id="SSF51182">
    <property type="entry name" value="RmlC-like cupins"/>
    <property type="match status" value="1"/>
</dbReference>
<dbReference type="Pfam" id="PF07883">
    <property type="entry name" value="Cupin_2"/>
    <property type="match status" value="1"/>
</dbReference>
<dbReference type="EMBL" id="JACXWD010000107">
    <property type="protein sequence ID" value="MBD3869538.1"/>
    <property type="molecule type" value="Genomic_DNA"/>
</dbReference>
<reference evidence="2 3" key="1">
    <citation type="submission" date="2020-08" db="EMBL/GenBank/DDBJ databases">
        <title>Acidobacteriota in marine sediments use diverse sulfur dissimilation pathways.</title>
        <authorList>
            <person name="Wasmund K."/>
        </authorList>
    </citation>
    <scope>NUCLEOTIDE SEQUENCE [LARGE SCALE GENOMIC DNA]</scope>
    <source>
        <strain evidence="2">MAG AM4</strain>
    </source>
</reference>
<evidence type="ECO:0000313" key="2">
    <source>
        <dbReference type="EMBL" id="MBD3869538.1"/>
    </source>
</evidence>
<dbReference type="Proteomes" id="UP000648239">
    <property type="component" value="Unassembled WGS sequence"/>
</dbReference>
<dbReference type="PIRSF" id="PIRSF029883">
    <property type="entry name" value="KdgF"/>
    <property type="match status" value="1"/>
</dbReference>
<evidence type="ECO:0000259" key="1">
    <source>
        <dbReference type="Pfam" id="PF07883"/>
    </source>
</evidence>
<name>A0A8J7CML2_9BACT</name>
<evidence type="ECO:0000313" key="3">
    <source>
        <dbReference type="Proteomes" id="UP000648239"/>
    </source>
</evidence>
<organism evidence="2 3">
    <name type="scientific">Candidatus Polarisedimenticola svalbardensis</name>
    <dbReference type="NCBI Taxonomy" id="2886004"/>
    <lineage>
        <taxon>Bacteria</taxon>
        <taxon>Pseudomonadati</taxon>
        <taxon>Acidobacteriota</taxon>
        <taxon>Candidatus Polarisedimenticolia</taxon>
        <taxon>Candidatus Polarisedimenticolales</taxon>
        <taxon>Candidatus Polarisedimenticolaceae</taxon>
        <taxon>Candidatus Polarisedimenticola</taxon>
    </lineage>
</organism>
<dbReference type="CDD" id="cd02238">
    <property type="entry name" value="cupin_KdgF"/>
    <property type="match status" value="1"/>
</dbReference>
<dbReference type="PANTHER" id="PTHR40112:SF1">
    <property type="entry name" value="H2HPP ISOMERASE"/>
    <property type="match status" value="1"/>
</dbReference>
<dbReference type="AlphaFoldDB" id="A0A8J7CML2"/>
<dbReference type="InterPro" id="IPR011051">
    <property type="entry name" value="RmlC_Cupin_sf"/>
</dbReference>
<proteinExistence type="predicted"/>